<dbReference type="Gene3D" id="1.10.760.10">
    <property type="entry name" value="Cytochrome c-like domain"/>
    <property type="match status" value="2"/>
</dbReference>
<keyword evidence="2 6" id="KW-0349">Heme</keyword>
<evidence type="ECO:0000256" key="2">
    <source>
        <dbReference type="ARBA" id="ARBA00022617"/>
    </source>
</evidence>
<feature type="domain" description="Cytochrome c" evidence="7">
    <location>
        <begin position="43"/>
        <end position="137"/>
    </location>
</feature>
<keyword evidence="3 6" id="KW-0479">Metal-binding</keyword>
<dbReference type="Proteomes" id="UP000263833">
    <property type="component" value="Unassembled WGS sequence"/>
</dbReference>
<dbReference type="InterPro" id="IPR036909">
    <property type="entry name" value="Cyt_c-like_dom_sf"/>
</dbReference>
<dbReference type="AlphaFoldDB" id="A0A371BHM8"/>
<sequence length="277" mass="30599">MLRFPLGRSKMHRFVLCLLAITFVTGCSPQKQQAIRFDNQSHSEAAHGRRIAGVLGCTGCHDSNLAGKDWSAPGFAIVWTSNLSVEMKIYDDAAFRRTLQKGYRYDGNELWDMPSFLFSELSETDLVALTTYLRGVPPTGKSHPRPILLEGALKEIKQGIYRSSAAEAKLRAGTFPPDAGPQHRLGRYIARATCAECHGMDLRGGTPYPGAPPRPDIRMVAAYDKADFVKLMKTGKAAGNRELQLMSGVARGRYSQFTPREVDALYEYLKAVSVTNP</sequence>
<keyword evidence="4" id="KW-0249">Electron transport</keyword>
<keyword evidence="9" id="KW-1185">Reference proteome</keyword>
<dbReference type="GO" id="GO:0020037">
    <property type="term" value="F:heme binding"/>
    <property type="evidence" value="ECO:0007669"/>
    <property type="project" value="InterPro"/>
</dbReference>
<dbReference type="PROSITE" id="PS51007">
    <property type="entry name" value="CYTC"/>
    <property type="match status" value="2"/>
</dbReference>
<evidence type="ECO:0000313" key="9">
    <source>
        <dbReference type="Proteomes" id="UP000263833"/>
    </source>
</evidence>
<evidence type="ECO:0000313" key="8">
    <source>
        <dbReference type="EMBL" id="RDV06913.1"/>
    </source>
</evidence>
<dbReference type="PANTHER" id="PTHR37823:SF1">
    <property type="entry name" value="CYTOCHROME C-553-LIKE"/>
    <property type="match status" value="1"/>
</dbReference>
<evidence type="ECO:0000256" key="4">
    <source>
        <dbReference type="ARBA" id="ARBA00022982"/>
    </source>
</evidence>
<evidence type="ECO:0000256" key="5">
    <source>
        <dbReference type="ARBA" id="ARBA00023004"/>
    </source>
</evidence>
<protein>
    <submittedName>
        <fullName evidence="8">Cytochrome c</fullName>
    </submittedName>
</protein>
<evidence type="ECO:0000259" key="7">
    <source>
        <dbReference type="PROSITE" id="PS51007"/>
    </source>
</evidence>
<dbReference type="PANTHER" id="PTHR37823">
    <property type="entry name" value="CYTOCHROME C-553-LIKE"/>
    <property type="match status" value="1"/>
</dbReference>
<dbReference type="OrthoDB" id="9773456at2"/>
<dbReference type="PROSITE" id="PS51257">
    <property type="entry name" value="PROKAR_LIPOPROTEIN"/>
    <property type="match status" value="1"/>
</dbReference>
<keyword evidence="5 6" id="KW-0408">Iron</keyword>
<dbReference type="Pfam" id="PF00034">
    <property type="entry name" value="Cytochrom_C"/>
    <property type="match status" value="1"/>
</dbReference>
<name>A0A371BHM8_9SPHN</name>
<dbReference type="GO" id="GO:0046872">
    <property type="term" value="F:metal ion binding"/>
    <property type="evidence" value="ECO:0007669"/>
    <property type="project" value="UniProtKB-KW"/>
</dbReference>
<evidence type="ECO:0000256" key="3">
    <source>
        <dbReference type="ARBA" id="ARBA00022723"/>
    </source>
</evidence>
<accession>A0A371BHM8</accession>
<dbReference type="EMBL" id="QRGP01000001">
    <property type="protein sequence ID" value="RDV06913.1"/>
    <property type="molecule type" value="Genomic_DNA"/>
</dbReference>
<proteinExistence type="predicted"/>
<comment type="caution">
    <text evidence="8">The sequence shown here is derived from an EMBL/GenBank/DDBJ whole genome shotgun (WGS) entry which is preliminary data.</text>
</comment>
<gene>
    <name evidence="8" type="ORF">DXH95_05825</name>
</gene>
<keyword evidence="1" id="KW-0813">Transport</keyword>
<evidence type="ECO:0000256" key="1">
    <source>
        <dbReference type="ARBA" id="ARBA00022448"/>
    </source>
</evidence>
<dbReference type="SUPFAM" id="SSF46626">
    <property type="entry name" value="Cytochrome c"/>
    <property type="match status" value="2"/>
</dbReference>
<evidence type="ECO:0000256" key="6">
    <source>
        <dbReference type="PROSITE-ProRule" id="PRU00433"/>
    </source>
</evidence>
<feature type="domain" description="Cytochrome c" evidence="7">
    <location>
        <begin position="181"/>
        <end position="273"/>
    </location>
</feature>
<dbReference type="InterPro" id="IPR009056">
    <property type="entry name" value="Cyt_c-like_dom"/>
</dbReference>
<organism evidence="8 9">
    <name type="scientific">Sphingorhabdus pulchriflava</name>
    <dbReference type="NCBI Taxonomy" id="2292257"/>
    <lineage>
        <taxon>Bacteria</taxon>
        <taxon>Pseudomonadati</taxon>
        <taxon>Pseudomonadota</taxon>
        <taxon>Alphaproteobacteria</taxon>
        <taxon>Sphingomonadales</taxon>
        <taxon>Sphingomonadaceae</taxon>
        <taxon>Sphingorhabdus</taxon>
    </lineage>
</organism>
<dbReference type="InterPro" id="IPR051811">
    <property type="entry name" value="Cytochrome_c550/c551-like"/>
</dbReference>
<dbReference type="GO" id="GO:0009055">
    <property type="term" value="F:electron transfer activity"/>
    <property type="evidence" value="ECO:0007669"/>
    <property type="project" value="InterPro"/>
</dbReference>
<reference evidence="9" key="1">
    <citation type="submission" date="2018-08" db="EMBL/GenBank/DDBJ databases">
        <authorList>
            <person name="Kim S.-J."/>
            <person name="Jung G.-Y."/>
        </authorList>
    </citation>
    <scope>NUCLEOTIDE SEQUENCE [LARGE SCALE GENOMIC DNA]</scope>
    <source>
        <strain evidence="9">GY_G</strain>
    </source>
</reference>